<dbReference type="InParanoid" id="A0A543AS42"/>
<proteinExistence type="predicted"/>
<comment type="caution">
    <text evidence="1">The sequence shown here is derived from an EMBL/GenBank/DDBJ whole genome shotgun (WGS) entry which is preliminary data.</text>
</comment>
<keyword evidence="2" id="KW-1185">Reference proteome</keyword>
<accession>A0A543AS42</accession>
<organism evidence="1 2">
    <name type="scientific">Stackebrandtia endophytica</name>
    <dbReference type="NCBI Taxonomy" id="1496996"/>
    <lineage>
        <taxon>Bacteria</taxon>
        <taxon>Bacillati</taxon>
        <taxon>Actinomycetota</taxon>
        <taxon>Actinomycetes</taxon>
        <taxon>Glycomycetales</taxon>
        <taxon>Glycomycetaceae</taxon>
        <taxon>Stackebrandtia</taxon>
    </lineage>
</organism>
<name>A0A543AS42_9ACTN</name>
<gene>
    <name evidence="1" type="ORF">FB566_0901</name>
</gene>
<dbReference type="Proteomes" id="UP000317043">
    <property type="component" value="Unassembled WGS sequence"/>
</dbReference>
<reference evidence="1 2" key="1">
    <citation type="submission" date="2019-06" db="EMBL/GenBank/DDBJ databases">
        <title>Sequencing the genomes of 1000 actinobacteria strains.</title>
        <authorList>
            <person name="Klenk H.-P."/>
        </authorList>
    </citation>
    <scope>NUCLEOTIDE SEQUENCE [LARGE SCALE GENOMIC DNA]</scope>
    <source>
        <strain evidence="1 2">DSM 45928</strain>
    </source>
</reference>
<protein>
    <submittedName>
        <fullName evidence="1">Uncharacterized protein</fullName>
    </submittedName>
</protein>
<dbReference type="EMBL" id="VFOW01000001">
    <property type="protein sequence ID" value="TQL75399.1"/>
    <property type="molecule type" value="Genomic_DNA"/>
</dbReference>
<evidence type="ECO:0000313" key="2">
    <source>
        <dbReference type="Proteomes" id="UP000317043"/>
    </source>
</evidence>
<dbReference type="AlphaFoldDB" id="A0A543AS42"/>
<evidence type="ECO:0000313" key="1">
    <source>
        <dbReference type="EMBL" id="TQL75399.1"/>
    </source>
</evidence>
<sequence length="220" mass="24910">MKVGAERWSGEPDAYPYAVQLPQDRSSLARTVTGAFPSPLIDDAAKVLAVLPETRLSPMGHFEVEVRGEVVAIPSRIYNEEPDAVSQLTRIQREMLHCLYTRQSDGYGRQRHLEMIVESTQPWVVPFVMQLAGEYVLEILEVIREGLTDLADPDSARRSLYGEFIAHNQAFFARTERRVVSYWTCYYRRDYPVFGTYPGSVLMEAFRAAASEYAGHAVAL</sequence>